<dbReference type="OrthoDB" id="308023at2759"/>
<dbReference type="InterPro" id="IPR006212">
    <property type="entry name" value="Furin_repeat"/>
</dbReference>
<evidence type="ECO:0000313" key="2">
    <source>
        <dbReference type="EMBL" id="CAD8120899.1"/>
    </source>
</evidence>
<feature type="transmembrane region" description="Helical" evidence="1">
    <location>
        <begin position="2308"/>
        <end position="2328"/>
    </location>
</feature>
<accession>A0A8S1QZJ7</accession>
<feature type="transmembrane region" description="Helical" evidence="1">
    <location>
        <begin position="2516"/>
        <end position="2542"/>
    </location>
</feature>
<dbReference type="EMBL" id="CAJJDN010000128">
    <property type="protein sequence ID" value="CAD8120899.1"/>
    <property type="molecule type" value="Genomic_DNA"/>
</dbReference>
<evidence type="ECO:0008006" key="4">
    <source>
        <dbReference type="Google" id="ProtNLM"/>
    </source>
</evidence>
<proteinExistence type="predicted"/>
<protein>
    <recommendedName>
        <fullName evidence="4">Transmembrane protein</fullName>
    </recommendedName>
</protein>
<keyword evidence="1" id="KW-1133">Transmembrane helix</keyword>
<feature type="transmembrane region" description="Helical" evidence="1">
    <location>
        <begin position="2451"/>
        <end position="2478"/>
    </location>
</feature>
<dbReference type="PANTHER" id="PTHR11319">
    <property type="entry name" value="G PROTEIN-COUPLED RECEPTOR-RELATED"/>
    <property type="match status" value="1"/>
</dbReference>
<dbReference type="CDD" id="cd00064">
    <property type="entry name" value="FU"/>
    <property type="match status" value="1"/>
</dbReference>
<evidence type="ECO:0000313" key="3">
    <source>
        <dbReference type="Proteomes" id="UP000692954"/>
    </source>
</evidence>
<keyword evidence="1" id="KW-0812">Transmembrane</keyword>
<gene>
    <name evidence="2" type="ORF">PSON_ATCC_30995.1.T1280151</name>
</gene>
<comment type="caution">
    <text evidence="2">The sequence shown here is derived from an EMBL/GenBank/DDBJ whole genome shotgun (WGS) entry which is preliminary data.</text>
</comment>
<feature type="transmembrane region" description="Helical" evidence="1">
    <location>
        <begin position="2562"/>
        <end position="2580"/>
    </location>
</feature>
<dbReference type="PANTHER" id="PTHR11319:SF35">
    <property type="entry name" value="OUTER MEMBRANE PROTEIN PMPC-RELATED"/>
    <property type="match status" value="1"/>
</dbReference>
<keyword evidence="3" id="KW-1185">Reference proteome</keyword>
<sequence>MKYENNWYFFGIVIIPSEQSFRFSILQGEILVGSELFQIQNQFKDQELKIVFGGGLIVEQSQILKIKETSQLSYFPGKLSVLYPSQSIRVYNDFGYDLLKRYSIMYNPECICDINQIQNLPDFQITKVNQDMFASENKNCDEFSLETWIKIEDFRIVDQQFVYKLMKLSANFENNYANNEKLSAFQLFYEFQDSQIKIIVTTYNILFPLVDYYMEQQLLKKEWIINNNIKLWHFLSVILSQNVLNIQITFYEGFHQIIYETQFIVNQFHEVQFKFQYGNLLQQSSNYLIGILKSIKFVNNVPNFNNVKACHYSCEECEGPTKTDCLSCPNNSKRIYVQKYKVCLCPFNYIDDIECKGLEDYQLFAQNLIQDLKQKCPQGYFNQGEQCQKCPSHIKDNFITCLECIQNPNDWQNNPYCQTNLYMDDTESPANYLIDQQRSFYIFDGIQTKLCQLCLNQDLYNIENIYNDFLETNIIFNKLCLQSNRNSNCYSCSINNCEICFMELSQQICLKCFKFHTLVNGNCNQNIRGLRLINNCTMPYYITSEMNCKLCEIEYCQYCFEYISNDLSKSTLYSQFETFKIDEFHKVGCALCQKGFIFDFIKGICIYQQSTLPNCLRSFINLIGQEQCTLSAIQDFQIAPEIINCQRYISNCKQCIQTPQSIVKCIICEDGYSSSLTTGHCTICQQEYAKVCIEGDYTKQDAWIQLIQSFLMQFLPNKYFYPKSTQIQYITPLPIQCIDNYELNQNFCRLFCDQNCILCKKEIIPYDGFICKKCSLNYYMEHLKSIKKGKCITCPLLCQVCQERTTQEIQQINPEFLINDFNIIYTYKCIQKRQNSNVILDPYYQIAKYCFNDKCDSLISYTVNNCNFQIFDESGYGNIEEEINFQYLNHIGTQKFQLIILIQDKCSLYEMDIQWLSLTNKLRKNIFSLIWVDLIFQGNHSPAIYESKIKIYNFDSITLDKILFQVLESLELYIPNYNTTLIITDSNFYAIDSNPKKIQIQLEQCFHFEFRNITLRDLNLLNSVIFLIQFQTYDNNINLLDFTIRNCNLTNTTIFYLNNLPKKLVIQNVRIENCQFYNSTIFNLIQDINTHSNINFNLLQITESTFFNSILINSKYINLLNFSQILLKQNQIEISKFLQFQNSLIIKNFKLEDNQLFQSFIFYKMQENLRQINLQMDSFDIQNNVLINTSLVFMEKQSTIYQVYINLTNFYLNENRIPKAVNFSTFLFHITCYSIQIKQFQIINSYHLQYFYLLSVTLINVEDLLYANQIQKNRVAKSIECLENKIENSQLFQIQGFSYISIEKIQIKNQYSIDQSFIQIVSDSLAIVSQNEKIKIKDFYCIGNIILKKNLGFMISQLAIYSEQYQKIELDNIHFSENSFNQFYDDPAQTTSSLLFINSQQSSVFIENLISQKNALTNSTNSFIYLNVIQIQIINLFVSNHNQIIQSYWNQYFNIDFNQNFDQEIINQIINKVFTIQNKGGALSIITEQISIKNCYFKEILAHSSFILDIITLGQGIVQIQNCSIKQSQNIYSQVGEVDGAISIYSKNSLFYLNFQDITLRNIHNRLSSSILSIIPSTKQNVLKFKNILIENCFSLMNQFMKIQFQLLSIQSNIVDIQNISIIQNENYLVEYFKKIGLITIYEIQKITKDNAFINLQGCNLSIQNLTFQGILLYPILIIMDSQSIYLVNFMIYEIKSFYPLNILYIGQISSINYQVFIQNIEIINLQLFDYCKSQTVIIEQSKLQVDDLKCNINFTIITQNQNSPLKLSWILDQIVLLSNKKGSIIYFSSMQSQNKIKLFQILIFNNDCQNCWNGIIFFDLIQYSSIYISEFQCIKNIIKNNGCIVAKSLNQQESKLCIINSIFNMNNGTIGTAINAENVIVQIKNSKILNNIATQQGGALYLSINNNQFLISQTIIYNNKALTAGAIYFEGNNNINEYNFHNSWMKLNTAQLQPDNIQEMPTQLVLSINDVKMKTIQKKINNFYRNSLILKPYKIIQQGKQYFSKELLIPSNQEIINYKIYNQKELKFQKYIEEFSISYQNSLQEYLSNFSNSSCDVIIQTLSNNILDIIDSKKVGSVQYNFETKNFDLGKLSLTIDPYKNDNYIQQIQIICHLNQVDSLLYDIEIKGFMCQLGEFYVLQGCQICQPNQGYYSVTYNTTKCSIFDQNKFKSITSNQIQLKIGYWRPNYQSDYIESCFKLQENCEGGWFVSNDLCKIGHIGGLCEECDIYNIRGQGNYYKNQLNSICQDCRNSKDNVLPFIFTSIWVIISTILTLRSIDKSNKLFSSLKIRQRFAKIIFKLNQDHESILLKLFLNYVWIFSVIFTFNINFQFSFSFINQTSNTSYFMANNLDCFLSENQNIYLIYNRIITTILLMIVQLLLIYLGFQMYCIIKKQKFNSSMISTTFLYLYVSNYASLIKQFFSLLATRIISNIEYVQGDVSLYYYSTNHQKWIIGFVSPGLGLVGCLIPFSLFFLLYLKREHLDQIKFRRHICYLFNEYNNENYFWEWIKLWKKTVIIIIMTYFETNIFLKASLLGLCLFLYQLYAVKQKPYIIKNLNQLDVSTGQICSVAIFLASINYVSEQQENLYSSMFIQLLLVLLCLKLSFPFFIDLLRVYYKKYKISMLNNLYQVLKFIKQNSCLTLYVNKLIIKMKQREFKLKTNIIKLRYHLLQISKFQLEQQKYQFYQTQDLQ</sequence>
<feature type="transmembrane region" description="Helical" evidence="1">
    <location>
        <begin position="2364"/>
        <end position="2386"/>
    </location>
</feature>
<organism evidence="2 3">
    <name type="scientific">Paramecium sonneborni</name>
    <dbReference type="NCBI Taxonomy" id="65129"/>
    <lineage>
        <taxon>Eukaryota</taxon>
        <taxon>Sar</taxon>
        <taxon>Alveolata</taxon>
        <taxon>Ciliophora</taxon>
        <taxon>Intramacronucleata</taxon>
        <taxon>Oligohymenophorea</taxon>
        <taxon>Peniculida</taxon>
        <taxon>Parameciidae</taxon>
        <taxon>Paramecium</taxon>
    </lineage>
</organism>
<evidence type="ECO:0000256" key="1">
    <source>
        <dbReference type="SAM" id="Phobius"/>
    </source>
</evidence>
<name>A0A8S1QZJ7_9CILI</name>
<feature type="transmembrane region" description="Helical" evidence="1">
    <location>
        <begin position="2257"/>
        <end position="2275"/>
    </location>
</feature>
<dbReference type="Proteomes" id="UP000692954">
    <property type="component" value="Unassembled WGS sequence"/>
</dbReference>
<reference evidence="2" key="1">
    <citation type="submission" date="2021-01" db="EMBL/GenBank/DDBJ databases">
        <authorList>
            <consortium name="Genoscope - CEA"/>
            <person name="William W."/>
        </authorList>
    </citation>
    <scope>NUCLEOTIDE SEQUENCE</scope>
</reference>
<feature type="transmembrane region" description="Helical" evidence="1">
    <location>
        <begin position="2407"/>
        <end position="2431"/>
    </location>
</feature>
<keyword evidence="1" id="KW-0472">Membrane</keyword>
<feature type="transmembrane region" description="Helical" evidence="1">
    <location>
        <begin position="2592"/>
        <end position="2610"/>
    </location>
</feature>